<feature type="domain" description="LysM" evidence="3">
    <location>
        <begin position="43"/>
        <end position="87"/>
    </location>
</feature>
<accession>A0ABV9CXA6</accession>
<dbReference type="InterPro" id="IPR036779">
    <property type="entry name" value="LysM_dom_sf"/>
</dbReference>
<dbReference type="EMBL" id="JBHSEU010000004">
    <property type="protein sequence ID" value="MFC4537460.1"/>
    <property type="molecule type" value="Genomic_DNA"/>
</dbReference>
<dbReference type="Proteomes" id="UP001596030">
    <property type="component" value="Unassembled WGS sequence"/>
</dbReference>
<gene>
    <name evidence="4" type="ORF">ACFO0U_01520</name>
</gene>
<comment type="caution">
    <text evidence="4">The sequence shown here is derived from an EMBL/GenBank/DDBJ whole genome shotgun (WGS) entry which is preliminary data.</text>
</comment>
<protein>
    <submittedName>
        <fullName evidence="4">Peptidoglycan DD-metalloendopeptidase family protein</fullName>
    </submittedName>
</protein>
<feature type="region of interest" description="Disordered" evidence="2">
    <location>
        <begin position="81"/>
        <end position="136"/>
    </location>
</feature>
<dbReference type="CDD" id="cd00118">
    <property type="entry name" value="LysM"/>
    <property type="match status" value="1"/>
</dbReference>
<evidence type="ECO:0000256" key="1">
    <source>
        <dbReference type="ARBA" id="ARBA00038420"/>
    </source>
</evidence>
<feature type="compositionally biased region" description="Low complexity" evidence="2">
    <location>
        <begin position="183"/>
        <end position="192"/>
    </location>
</feature>
<organism evidence="4 5">
    <name type="scientific">Chromohalobacter sarecensis</name>
    <dbReference type="NCBI Taxonomy" id="245294"/>
    <lineage>
        <taxon>Bacteria</taxon>
        <taxon>Pseudomonadati</taxon>
        <taxon>Pseudomonadota</taxon>
        <taxon>Gammaproteobacteria</taxon>
        <taxon>Oceanospirillales</taxon>
        <taxon>Halomonadaceae</taxon>
        <taxon>Chromohalobacter</taxon>
    </lineage>
</organism>
<evidence type="ECO:0000313" key="5">
    <source>
        <dbReference type="Proteomes" id="UP001596030"/>
    </source>
</evidence>
<feature type="compositionally biased region" description="Polar residues" evidence="2">
    <location>
        <begin position="31"/>
        <end position="46"/>
    </location>
</feature>
<dbReference type="InterPro" id="IPR018392">
    <property type="entry name" value="LysM"/>
</dbReference>
<dbReference type="Pfam" id="PF01476">
    <property type="entry name" value="LysM"/>
    <property type="match status" value="1"/>
</dbReference>
<comment type="similarity">
    <text evidence="1">Belongs to the E.coli NlpD/Haemophilus LppB family.</text>
</comment>
<dbReference type="PROSITE" id="PS51782">
    <property type="entry name" value="LYSM"/>
    <property type="match status" value="1"/>
</dbReference>
<dbReference type="CDD" id="cd12797">
    <property type="entry name" value="M23_peptidase"/>
    <property type="match status" value="1"/>
</dbReference>
<keyword evidence="5" id="KW-1185">Reference proteome</keyword>
<dbReference type="Gene3D" id="3.10.350.10">
    <property type="entry name" value="LysM domain"/>
    <property type="match status" value="1"/>
</dbReference>
<evidence type="ECO:0000313" key="4">
    <source>
        <dbReference type="EMBL" id="MFC4537460.1"/>
    </source>
</evidence>
<name>A0ABV9CXA6_9GAMM</name>
<feature type="region of interest" description="Disordered" evidence="2">
    <location>
        <begin position="152"/>
        <end position="248"/>
    </location>
</feature>
<dbReference type="PANTHER" id="PTHR21666:SF263">
    <property type="entry name" value="MUREIN HYDROLASE ACTIVATOR NLPD"/>
    <property type="match status" value="1"/>
</dbReference>
<feature type="region of interest" description="Disordered" evidence="2">
    <location>
        <begin position="27"/>
        <end position="46"/>
    </location>
</feature>
<dbReference type="SUPFAM" id="SSF51261">
    <property type="entry name" value="Duplicated hybrid motif"/>
    <property type="match status" value="1"/>
</dbReference>
<evidence type="ECO:0000256" key="2">
    <source>
        <dbReference type="SAM" id="MobiDB-lite"/>
    </source>
</evidence>
<proteinExistence type="inferred from homology"/>
<dbReference type="PROSITE" id="PS51257">
    <property type="entry name" value="PROKAR_LIPOPROTEIN"/>
    <property type="match status" value="1"/>
</dbReference>
<dbReference type="InterPro" id="IPR011055">
    <property type="entry name" value="Dup_hybrid_motif"/>
</dbReference>
<sequence length="369" mass="38153">MSDSRRLLPALGLAALGLVGCASSGGAPQVQDLSVSRNSDPPSSYTVKSGDTLYGIAWQNNLDFRDLAQLNDITPPYRLDPGQTLRLSPDGEALAASNEASDETGGAVATPLGGGAGTNGSAQDDDWLAPTDGASSQGRDLAVATIGSQAVGAASKASGSGAPGPVYDADEAADESARDNQDASDASDASAANDERQEAQEDSAPSTDEQATGDEQSESTQEAGTSVAGESDATPDRSQREYQPVENVAWQWPTEGDVVNGFDDNSTVTAGIDIAGEKGQPVKAAGPGIVVYAGSGVRGYGNLIILKHNDHFLSAYAHNDTLRVEENDVVEGGEVIATMGNTDADRVKLHFEVRQDGQPQDPMEYLPSR</sequence>
<dbReference type="RefSeq" id="WP_246974919.1">
    <property type="nucleotide sequence ID" value="NZ_JAKGAN010000006.1"/>
</dbReference>
<dbReference type="Pfam" id="PF01551">
    <property type="entry name" value="Peptidase_M23"/>
    <property type="match status" value="1"/>
</dbReference>
<dbReference type="InterPro" id="IPR050570">
    <property type="entry name" value="Cell_wall_metabolism_enzyme"/>
</dbReference>
<dbReference type="InterPro" id="IPR016047">
    <property type="entry name" value="M23ase_b-sheet_dom"/>
</dbReference>
<reference evidence="5" key="1">
    <citation type="journal article" date="2019" name="Int. J. Syst. Evol. Microbiol.">
        <title>The Global Catalogue of Microorganisms (GCM) 10K type strain sequencing project: providing services to taxonomists for standard genome sequencing and annotation.</title>
        <authorList>
            <consortium name="The Broad Institute Genomics Platform"/>
            <consortium name="The Broad Institute Genome Sequencing Center for Infectious Disease"/>
            <person name="Wu L."/>
            <person name="Ma J."/>
        </authorList>
    </citation>
    <scope>NUCLEOTIDE SEQUENCE [LARGE SCALE GENOMIC DNA]</scope>
    <source>
        <strain evidence="5">CGMCC 1.12121</strain>
    </source>
</reference>
<dbReference type="PANTHER" id="PTHR21666">
    <property type="entry name" value="PEPTIDASE-RELATED"/>
    <property type="match status" value="1"/>
</dbReference>
<evidence type="ECO:0000259" key="3">
    <source>
        <dbReference type="PROSITE" id="PS51782"/>
    </source>
</evidence>
<dbReference type="SMART" id="SM00257">
    <property type="entry name" value="LysM"/>
    <property type="match status" value="1"/>
</dbReference>
<feature type="compositionally biased region" description="Low complexity" evidence="2">
    <location>
        <begin position="152"/>
        <end position="164"/>
    </location>
</feature>
<dbReference type="SUPFAM" id="SSF54106">
    <property type="entry name" value="LysM domain"/>
    <property type="match status" value="1"/>
</dbReference>
<dbReference type="Gene3D" id="2.70.70.10">
    <property type="entry name" value="Glucose Permease (Domain IIA)"/>
    <property type="match status" value="1"/>
</dbReference>